<feature type="non-terminal residue" evidence="4">
    <location>
        <position position="1"/>
    </location>
</feature>
<dbReference type="InterPro" id="IPR002869">
    <property type="entry name" value="Pyrv_flavodox_OxRed_cen"/>
</dbReference>
<dbReference type="EMBL" id="SNRY01004243">
    <property type="protein sequence ID" value="KAA6318282.1"/>
    <property type="molecule type" value="Genomic_DNA"/>
</dbReference>
<dbReference type="InterPro" id="IPR009014">
    <property type="entry name" value="Transketo_C/PFOR_II"/>
</dbReference>
<dbReference type="SUPFAM" id="SSF52518">
    <property type="entry name" value="Thiamin diphosphate-binding fold (THDP-binding)"/>
    <property type="match status" value="1"/>
</dbReference>
<dbReference type="InterPro" id="IPR029061">
    <property type="entry name" value="THDP-binding"/>
</dbReference>
<name>A0A5J4Q9Y5_9ZZZZ</name>
<sequence>NMFALGIVCWLFNRPLEYAMHALQDKFLKKPTIAEANMKVLTDGYNYGHNTHASVSTYRVESKGEKVKGIYTDVNGNLATVYGLVAASEKADIPIFLGSYPITPATDILQYLSKYKELGVVTAQCEDEISGCCSAIGASFGGSLGVTSTSGPGICLKSEAINLAVIAELPLVVINVQRGGPSTGMPTKSEQTDLLQAVYGRNGETPLPVIAATSPTDCFDAAYMAAKIALEHLTPVILLTDGYIANGSAAWRIPSLDDYPAIIPPYVTSEMKEGWKPYQRNPETNVRYWAIPGTEGFQHRLGGLEKDYSTSTISTDPSNHQKMTIIRQAKIDYIANCIPAQEVEGDADNADLLIVGWGGTYGHLHSAMEMMREQGKKVALAHFKYIKPLPKNTAEILRKYRKIVVAEQNMGQFAAILCARVQGITLCPFNRVKGQPFNVVRLVEEFTKIWEER</sequence>
<feature type="domain" description="Pyruvate:ferredoxin oxidoreductase core" evidence="3">
    <location>
        <begin position="350"/>
        <end position="412"/>
    </location>
</feature>
<evidence type="ECO:0000313" key="4">
    <source>
        <dbReference type="EMBL" id="KAA6318282.1"/>
    </source>
</evidence>
<dbReference type="Gene3D" id="3.40.920.10">
    <property type="entry name" value="Pyruvate-ferredoxin oxidoreductase, PFOR, domain III"/>
    <property type="match status" value="1"/>
</dbReference>
<dbReference type="InterPro" id="IPR033412">
    <property type="entry name" value="PFOR_II"/>
</dbReference>
<feature type="domain" description="Pyruvate flavodoxin/ferredoxin oxidoreductase pyrimidine binding" evidence="2">
    <location>
        <begin position="96"/>
        <end position="307"/>
    </location>
</feature>
<keyword evidence="1 4" id="KW-0560">Oxidoreductase</keyword>
<dbReference type="Gene3D" id="3.40.50.970">
    <property type="match status" value="1"/>
</dbReference>
<reference evidence="4" key="1">
    <citation type="submission" date="2019-03" db="EMBL/GenBank/DDBJ databases">
        <title>Single cell metagenomics reveals metabolic interactions within the superorganism composed of flagellate Streblomastix strix and complex community of Bacteroidetes bacteria on its surface.</title>
        <authorList>
            <person name="Treitli S.C."/>
            <person name="Kolisko M."/>
            <person name="Husnik F."/>
            <person name="Keeling P."/>
            <person name="Hampl V."/>
        </authorList>
    </citation>
    <scope>NUCLEOTIDE SEQUENCE</scope>
    <source>
        <strain evidence="4">STM</strain>
    </source>
</reference>
<dbReference type="PANTHER" id="PTHR32154">
    <property type="entry name" value="PYRUVATE-FLAVODOXIN OXIDOREDUCTASE-RELATED"/>
    <property type="match status" value="1"/>
</dbReference>
<dbReference type="InterPro" id="IPR050722">
    <property type="entry name" value="Pyruvate:ferred/Flavod_OxRd"/>
</dbReference>
<dbReference type="EC" id="1.2.7.3" evidence="4"/>
<gene>
    <name evidence="4" type="ORF">EZS27_031691</name>
</gene>
<dbReference type="NCBIfam" id="TIGR03710">
    <property type="entry name" value="OAFO_sf"/>
    <property type="match status" value="1"/>
</dbReference>
<dbReference type="InterPro" id="IPR002880">
    <property type="entry name" value="Pyrv_Fd/Flavodoxin_OxRdtase_N"/>
</dbReference>
<dbReference type="SUPFAM" id="SSF52922">
    <property type="entry name" value="TK C-terminal domain-like"/>
    <property type="match status" value="1"/>
</dbReference>
<dbReference type="InterPro" id="IPR022367">
    <property type="entry name" value="2-oxoacid/accept_OxRdtase_asu"/>
</dbReference>
<protein>
    <submittedName>
        <fullName evidence="4">2-oxoglutarate oxidoreductase subunit KorA</fullName>
        <ecNumber evidence="4">1.2.7.3</ecNumber>
    </submittedName>
</protein>
<dbReference type="PANTHER" id="PTHR32154:SF20">
    <property type="entry name" value="2-OXOGLUTARATE OXIDOREDUCTASE SUBUNIT KORA"/>
    <property type="match status" value="1"/>
</dbReference>
<dbReference type="AlphaFoldDB" id="A0A5J4Q9Y5"/>
<dbReference type="GO" id="GO:0006979">
    <property type="term" value="P:response to oxidative stress"/>
    <property type="evidence" value="ECO:0007669"/>
    <property type="project" value="TreeGrafter"/>
</dbReference>
<dbReference type="Pfam" id="PF17147">
    <property type="entry name" value="PFOR_II"/>
    <property type="match status" value="1"/>
</dbReference>
<dbReference type="Pfam" id="PF01855">
    <property type="entry name" value="POR_N"/>
    <property type="match status" value="1"/>
</dbReference>
<evidence type="ECO:0000256" key="1">
    <source>
        <dbReference type="ARBA" id="ARBA00023002"/>
    </source>
</evidence>
<dbReference type="CDD" id="cd07034">
    <property type="entry name" value="TPP_PYR_PFOR_IOR-alpha_like"/>
    <property type="match status" value="1"/>
</dbReference>
<organism evidence="4">
    <name type="scientific">termite gut metagenome</name>
    <dbReference type="NCBI Taxonomy" id="433724"/>
    <lineage>
        <taxon>unclassified sequences</taxon>
        <taxon>metagenomes</taxon>
        <taxon>organismal metagenomes</taxon>
    </lineage>
</organism>
<evidence type="ECO:0000259" key="2">
    <source>
        <dbReference type="Pfam" id="PF01855"/>
    </source>
</evidence>
<proteinExistence type="predicted"/>
<comment type="caution">
    <text evidence="4">The sequence shown here is derived from an EMBL/GenBank/DDBJ whole genome shotgun (WGS) entry which is preliminary data.</text>
</comment>
<dbReference type="GO" id="GO:0047553">
    <property type="term" value="F:2-oxoglutarate synthase activity"/>
    <property type="evidence" value="ECO:0007669"/>
    <property type="project" value="UniProtKB-EC"/>
</dbReference>
<accession>A0A5J4Q9Y5</accession>
<dbReference type="FunFam" id="3.40.50.970:FF:000022">
    <property type="entry name" value="2-oxoglutarate ferredoxin oxidoreductase alpha subunit"/>
    <property type="match status" value="1"/>
</dbReference>
<evidence type="ECO:0000259" key="3">
    <source>
        <dbReference type="Pfam" id="PF17147"/>
    </source>
</evidence>
<dbReference type="Gene3D" id="3.40.50.920">
    <property type="match status" value="1"/>
</dbReference>